<evidence type="ECO:0000256" key="7">
    <source>
        <dbReference type="ARBA" id="ARBA00023136"/>
    </source>
</evidence>
<accession>E8UC39</accession>
<evidence type="ECO:0000256" key="6">
    <source>
        <dbReference type="ARBA" id="ARBA00022989"/>
    </source>
</evidence>
<dbReference type="AlphaFoldDB" id="E8UC39"/>
<feature type="transmembrane region" description="Helical" evidence="8">
    <location>
        <begin position="23"/>
        <end position="40"/>
    </location>
</feature>
<reference evidence="10" key="2">
    <citation type="submission" date="2011-01" db="EMBL/GenBank/DDBJ databases">
        <title>The complete genome of Deinococcus maricopensis DSM 21211.</title>
        <authorList>
            <consortium name="US DOE Joint Genome Institute (JGI-PGF)"/>
            <person name="Lucas S."/>
            <person name="Copeland A."/>
            <person name="Lapidus A."/>
            <person name="Goodwin L."/>
            <person name="Pitluck S."/>
            <person name="Kyrpides N."/>
            <person name="Mavromatis K."/>
            <person name="Pagani I."/>
            <person name="Ivanova N."/>
            <person name="Ovchinnikova G."/>
            <person name="Zeytun A."/>
            <person name="Detter J.C."/>
            <person name="Han C."/>
            <person name="Land M."/>
            <person name="Hauser L."/>
            <person name="Markowitz V."/>
            <person name="Cheng J.-F."/>
            <person name="Hugenholtz P."/>
            <person name="Woyke T."/>
            <person name="Wu D."/>
            <person name="Pukall R."/>
            <person name="Gehrich-Schroeter G."/>
            <person name="Brambilla E."/>
            <person name="Klenk H.-P."/>
            <person name="Eisen J.A."/>
        </authorList>
    </citation>
    <scope>NUCLEOTIDE SEQUENCE [LARGE SCALE GENOMIC DNA]</scope>
    <source>
        <strain evidence="10">DSM 21211 / LMG 22137 / NRRL B-23946 / LB-34</strain>
    </source>
</reference>
<feature type="transmembrane region" description="Helical" evidence="8">
    <location>
        <begin position="323"/>
        <end position="348"/>
    </location>
</feature>
<keyword evidence="3" id="KW-0813">Transport</keyword>
<keyword evidence="4" id="KW-1003">Cell membrane</keyword>
<dbReference type="InterPro" id="IPR002549">
    <property type="entry name" value="AI-2E-like"/>
</dbReference>
<dbReference type="PANTHER" id="PTHR21716:SF53">
    <property type="entry name" value="PERMEASE PERM-RELATED"/>
    <property type="match status" value="1"/>
</dbReference>
<feature type="transmembrane region" description="Helical" evidence="8">
    <location>
        <begin position="230"/>
        <end position="252"/>
    </location>
</feature>
<dbReference type="STRING" id="709986.Deima_3071"/>
<dbReference type="GO" id="GO:0005886">
    <property type="term" value="C:plasma membrane"/>
    <property type="evidence" value="ECO:0007669"/>
    <property type="project" value="UniProtKB-SubCell"/>
</dbReference>
<evidence type="ECO:0000256" key="3">
    <source>
        <dbReference type="ARBA" id="ARBA00022448"/>
    </source>
</evidence>
<evidence type="ECO:0008006" key="11">
    <source>
        <dbReference type="Google" id="ProtNLM"/>
    </source>
</evidence>
<keyword evidence="10" id="KW-1185">Reference proteome</keyword>
<dbReference type="KEGG" id="dmr:Deima_3071"/>
<comment type="subcellular location">
    <subcellularLocation>
        <location evidence="1">Cell membrane</location>
        <topology evidence="1">Multi-pass membrane protein</topology>
    </subcellularLocation>
</comment>
<keyword evidence="7 8" id="KW-0472">Membrane</keyword>
<reference evidence="9 10" key="1">
    <citation type="journal article" date="2011" name="Stand. Genomic Sci.">
        <title>Complete genome sequence of Deinococcus maricopensis type strain (LB-34).</title>
        <authorList>
            <person name="Pukall R."/>
            <person name="Zeytun A."/>
            <person name="Lucas S."/>
            <person name="Lapidus A."/>
            <person name="Hammon N."/>
            <person name="Deshpande S."/>
            <person name="Nolan M."/>
            <person name="Cheng J.F."/>
            <person name="Pitluck S."/>
            <person name="Liolios K."/>
            <person name="Pagani I."/>
            <person name="Mikhailova N."/>
            <person name="Ivanova N."/>
            <person name="Mavromatis K."/>
            <person name="Pati A."/>
            <person name="Tapia R."/>
            <person name="Han C."/>
            <person name="Goodwin L."/>
            <person name="Chen A."/>
            <person name="Palaniappan K."/>
            <person name="Land M."/>
            <person name="Hauser L."/>
            <person name="Chang Y.J."/>
            <person name="Jeffries C.D."/>
            <person name="Brambilla E.M."/>
            <person name="Rohde M."/>
            <person name="Goker M."/>
            <person name="Detter J.C."/>
            <person name="Woyke T."/>
            <person name="Bristow J."/>
            <person name="Eisen J.A."/>
            <person name="Markowitz V."/>
            <person name="Hugenholtz P."/>
            <person name="Kyrpides N.C."/>
            <person name="Klenk H.P."/>
        </authorList>
    </citation>
    <scope>NUCLEOTIDE SEQUENCE [LARGE SCALE GENOMIC DNA]</scope>
    <source>
        <strain evidence="10">DSM 21211 / LMG 22137 / NRRL B-23946 / LB-34</strain>
    </source>
</reference>
<feature type="transmembrane region" description="Helical" evidence="8">
    <location>
        <begin position="164"/>
        <end position="190"/>
    </location>
</feature>
<keyword evidence="5 8" id="KW-0812">Transmembrane</keyword>
<dbReference type="Proteomes" id="UP000008635">
    <property type="component" value="Chromosome"/>
</dbReference>
<dbReference type="RefSeq" id="WP_013558203.1">
    <property type="nucleotide sequence ID" value="NC_014958.1"/>
</dbReference>
<feature type="transmembrane region" description="Helical" evidence="8">
    <location>
        <begin position="79"/>
        <end position="103"/>
    </location>
</feature>
<protein>
    <recommendedName>
        <fullName evidence="11">Permease</fullName>
    </recommendedName>
</protein>
<evidence type="ECO:0000313" key="9">
    <source>
        <dbReference type="EMBL" id="ADV68700.1"/>
    </source>
</evidence>
<name>E8UC39_DEIML</name>
<gene>
    <name evidence="9" type="ordered locus">Deima_3071</name>
</gene>
<dbReference type="PANTHER" id="PTHR21716">
    <property type="entry name" value="TRANSMEMBRANE PROTEIN"/>
    <property type="match status" value="1"/>
</dbReference>
<dbReference type="OrthoDB" id="9793390at2"/>
<proteinExistence type="inferred from homology"/>
<dbReference type="GO" id="GO:0055085">
    <property type="term" value="P:transmembrane transport"/>
    <property type="evidence" value="ECO:0007669"/>
    <property type="project" value="TreeGrafter"/>
</dbReference>
<organism evidence="9 10">
    <name type="scientific">Deinococcus maricopensis (strain DSM 21211 / LMG 22137 / NRRL B-23946 / LB-34)</name>
    <dbReference type="NCBI Taxonomy" id="709986"/>
    <lineage>
        <taxon>Bacteria</taxon>
        <taxon>Thermotogati</taxon>
        <taxon>Deinococcota</taxon>
        <taxon>Deinococci</taxon>
        <taxon>Deinococcales</taxon>
        <taxon>Deinococcaceae</taxon>
        <taxon>Deinococcus</taxon>
    </lineage>
</organism>
<feature type="transmembrane region" description="Helical" evidence="8">
    <location>
        <begin position="46"/>
        <end position="67"/>
    </location>
</feature>
<evidence type="ECO:0000256" key="4">
    <source>
        <dbReference type="ARBA" id="ARBA00022475"/>
    </source>
</evidence>
<sequence length="367" mass="39662">MLPSPHSAPPRENAFQYVWRSPWVRALVFLLMLYAASRVFGSLAHVIVLGLIGYIVAYLTNPLLIWLQRRRLPRAMGVIIVILVLLGFLALCSTLLVTVIGQLSDLIQKLPELARNTTTFIDRLAQQHAFLVPLREQIENFTGGGLSQISSVVVPYLQKYQSSLLTGAFSFANTLAEGLAVLIIAIYMMLDFDKIGLTLLRAFPRSWQPFVLNLSRDVEHAVGGYLRGQILIASCVGIIVAVGLAICGVPSAPALGFLAGAFNIVPYLGVIIAITPALLLAAAAGWLKVVLVIVVFVFANQIEAHLLSPMILGKSTNLHPVTVILAILAGVTLYGIVGALVAVPLAALGKLLIEEYYYPSKVYTEGP</sequence>
<feature type="transmembrane region" description="Helical" evidence="8">
    <location>
        <begin position="289"/>
        <end position="311"/>
    </location>
</feature>
<dbReference type="EMBL" id="CP002454">
    <property type="protein sequence ID" value="ADV68700.1"/>
    <property type="molecule type" value="Genomic_DNA"/>
</dbReference>
<comment type="similarity">
    <text evidence="2">Belongs to the autoinducer-2 exporter (AI-2E) (TC 2.A.86) family.</text>
</comment>
<dbReference type="Pfam" id="PF01594">
    <property type="entry name" value="AI-2E_transport"/>
    <property type="match status" value="1"/>
</dbReference>
<evidence type="ECO:0000256" key="5">
    <source>
        <dbReference type="ARBA" id="ARBA00022692"/>
    </source>
</evidence>
<evidence type="ECO:0000256" key="2">
    <source>
        <dbReference type="ARBA" id="ARBA00009773"/>
    </source>
</evidence>
<feature type="transmembrane region" description="Helical" evidence="8">
    <location>
        <begin position="264"/>
        <end position="282"/>
    </location>
</feature>
<dbReference type="HOGENOM" id="CLU_031275_8_1_0"/>
<evidence type="ECO:0000256" key="1">
    <source>
        <dbReference type="ARBA" id="ARBA00004651"/>
    </source>
</evidence>
<evidence type="ECO:0000256" key="8">
    <source>
        <dbReference type="SAM" id="Phobius"/>
    </source>
</evidence>
<keyword evidence="6 8" id="KW-1133">Transmembrane helix</keyword>
<evidence type="ECO:0000313" key="10">
    <source>
        <dbReference type="Proteomes" id="UP000008635"/>
    </source>
</evidence>
<dbReference type="eggNOG" id="COG0628">
    <property type="taxonomic scope" value="Bacteria"/>
</dbReference>